<organism evidence="2 3">
    <name type="scientific">Massilia timonae</name>
    <dbReference type="NCBI Taxonomy" id="47229"/>
    <lineage>
        <taxon>Bacteria</taxon>
        <taxon>Pseudomonadati</taxon>
        <taxon>Pseudomonadota</taxon>
        <taxon>Betaproteobacteria</taxon>
        <taxon>Burkholderiales</taxon>
        <taxon>Oxalobacteraceae</taxon>
        <taxon>Telluria group</taxon>
        <taxon>Massilia</taxon>
    </lineage>
</organism>
<reference evidence="2 3" key="1">
    <citation type="submission" date="2014-10" db="EMBL/GenBank/DDBJ databases">
        <authorList>
            <person name="Seo M.-J."/>
            <person name="Seok Y.J."/>
            <person name="Cha I.-T."/>
        </authorList>
    </citation>
    <scope>NUCLEOTIDE SEQUENCE [LARGE SCALE GENOMIC DNA]</scope>
    <source>
        <strain evidence="2 3">NEU</strain>
    </source>
</reference>
<dbReference type="Pfam" id="PF05787">
    <property type="entry name" value="PhoX"/>
    <property type="match status" value="1"/>
</dbReference>
<dbReference type="Proteomes" id="UP000180246">
    <property type="component" value="Unassembled WGS sequence"/>
</dbReference>
<evidence type="ECO:0008006" key="4">
    <source>
        <dbReference type="Google" id="ProtNLM"/>
    </source>
</evidence>
<evidence type="ECO:0000313" key="3">
    <source>
        <dbReference type="Proteomes" id="UP000180246"/>
    </source>
</evidence>
<evidence type="ECO:0000256" key="1">
    <source>
        <dbReference type="SAM" id="MobiDB-lite"/>
    </source>
</evidence>
<feature type="region of interest" description="Disordered" evidence="1">
    <location>
        <begin position="63"/>
        <end position="84"/>
    </location>
</feature>
<gene>
    <name evidence="2" type="ORF">LO55_1461</name>
</gene>
<dbReference type="InterPro" id="IPR008557">
    <property type="entry name" value="PhoX"/>
</dbReference>
<feature type="region of interest" description="Disordered" evidence="1">
    <location>
        <begin position="1"/>
        <end position="24"/>
    </location>
</feature>
<comment type="caution">
    <text evidence="2">The sequence shown here is derived from an EMBL/GenBank/DDBJ whole genome shotgun (WGS) entry which is preliminary data.</text>
</comment>
<name>A0A1S2N8S3_9BURK</name>
<feature type="compositionally biased region" description="Pro residues" evidence="1">
    <location>
        <begin position="69"/>
        <end position="84"/>
    </location>
</feature>
<dbReference type="AlphaFoldDB" id="A0A1S2N8S3"/>
<dbReference type="PROSITE" id="PS51318">
    <property type="entry name" value="TAT"/>
    <property type="match status" value="1"/>
</dbReference>
<dbReference type="RefSeq" id="WP_083415220.1">
    <property type="nucleotide sequence ID" value="NZ_JRYB01000001.1"/>
</dbReference>
<protein>
    <recommendedName>
        <fullName evidence="4">Phosphatase</fullName>
    </recommendedName>
</protein>
<evidence type="ECO:0000313" key="2">
    <source>
        <dbReference type="EMBL" id="OIJ41220.1"/>
    </source>
</evidence>
<accession>A0A1S2N8S3</accession>
<feature type="compositionally biased region" description="Polar residues" evidence="1">
    <location>
        <begin position="522"/>
        <end position="532"/>
    </location>
</feature>
<feature type="region of interest" description="Disordered" evidence="1">
    <location>
        <begin position="522"/>
        <end position="550"/>
    </location>
</feature>
<sequence length="755" mass="80428">MNKPTDFARMPVDHDDIDSNNSSNEHFSTVLQTRLSRRNMLRGSAATAATALLGSFGLTACGGSDDDPVTPPTNPPTGTTPPPAPVEKLLGFTAVGKSLADTVVVPAGYTATVLYALGDPLTSSTPAYKNDGTDTDFENRAGDHHDGMEFFSLSDSGGVSTTGATRGLLAMNHEATTNEGLPSFFVHANGGTNALPRPALEVDKEMALHGLSVLEVRSNNGKWEYLKGSNFNRRVHQQTEVQISGPVRGNALVKTKYSPDGTKFRGTINNCGTGRTPWNTYLSGEENWAGYFTRSSTDNAARGDKSVASLNRYGMSQGASSRHGWETGGVDDKYQRWDISKKGTSTDGTDDYRNELNGEGYIVEMDAYDKTRPLKKRTALGRFAHESASFGRLTAGQPLAVYMGDDSRGEYIYKFVSTAPWNPADAVALDRIATGDKYLDSGKLYVAKFNADGKGQWIELTIANSVIANYANYKFADQADVLVNARLAADAVGATRMDRPEWCAVNPANGEIYYTLTNNSNRRVEPSSSSQVAPDAANPRSYTDMKGSTAQLGNSNGHIIRVREDAAGSTATSFAWDVYLFGAEAAADAARINLSGLTADQDFSSPDGLAFSNSTGICWFQTDDGAYTDVTNCMMVAGLPGKVGDGKKVTLSYPKTDGSTLSVDTFVGKAASADTLKRFLVGPVGCELTGITETPDGKALFVNIQHPGENTAAANVGDASKYTSQWPANAGYGAGRRPRSATLVITKNDGGRIGS</sequence>
<dbReference type="PANTHER" id="PTHR35399">
    <property type="entry name" value="SLR8030 PROTEIN"/>
    <property type="match status" value="1"/>
</dbReference>
<dbReference type="PANTHER" id="PTHR35399:SF2">
    <property type="entry name" value="DUF839 DOMAIN-CONTAINING PROTEIN"/>
    <property type="match status" value="1"/>
</dbReference>
<dbReference type="InterPro" id="IPR006311">
    <property type="entry name" value="TAT_signal"/>
</dbReference>
<dbReference type="EMBL" id="JRYB01000001">
    <property type="protein sequence ID" value="OIJ41220.1"/>
    <property type="molecule type" value="Genomic_DNA"/>
</dbReference>
<proteinExistence type="predicted"/>